<keyword evidence="10" id="KW-0067">ATP-binding</keyword>
<dbReference type="PRINTS" id="PR00052">
    <property type="entry name" value="FIBRILLARIN"/>
</dbReference>
<evidence type="ECO:0000313" key="18">
    <source>
        <dbReference type="EMBL" id="PVU96402.1"/>
    </source>
</evidence>
<dbReference type="PROSITE" id="PS00566">
    <property type="entry name" value="FIBRILLARIN"/>
    <property type="match status" value="1"/>
</dbReference>
<dbReference type="GO" id="GO:0032040">
    <property type="term" value="C:small-subunit processome"/>
    <property type="evidence" value="ECO:0007669"/>
    <property type="project" value="TreeGrafter"/>
</dbReference>
<dbReference type="InterPro" id="IPR036678">
    <property type="entry name" value="MutS_con_dom_sf"/>
</dbReference>
<dbReference type="InterPro" id="IPR016151">
    <property type="entry name" value="DNA_mismatch_repair_MutS_N"/>
</dbReference>
<evidence type="ECO:0000256" key="10">
    <source>
        <dbReference type="ARBA" id="ARBA00022840"/>
    </source>
</evidence>
<evidence type="ECO:0000256" key="14">
    <source>
        <dbReference type="ARBA" id="ARBA00023274"/>
    </source>
</evidence>
<keyword evidence="19" id="KW-1185">Reference proteome</keyword>
<comment type="catalytic activity">
    <reaction evidence="16">
        <text>L-glutaminyl-[histone H2A] + S-adenosyl-L-methionine = N(5)-methyl-L-glutaminyl-[histone H2A] + S-adenosyl-L-homocysteine + H(+)</text>
        <dbReference type="Rhea" id="RHEA:50904"/>
        <dbReference type="Rhea" id="RHEA-COMP:12837"/>
        <dbReference type="Rhea" id="RHEA-COMP:12839"/>
        <dbReference type="ChEBI" id="CHEBI:15378"/>
        <dbReference type="ChEBI" id="CHEBI:30011"/>
        <dbReference type="ChEBI" id="CHEBI:57856"/>
        <dbReference type="ChEBI" id="CHEBI:59789"/>
        <dbReference type="ChEBI" id="CHEBI:61891"/>
    </reaction>
</comment>
<evidence type="ECO:0000256" key="2">
    <source>
        <dbReference type="ARBA" id="ARBA00010632"/>
    </source>
</evidence>
<dbReference type="Gene3D" id="3.30.420.110">
    <property type="entry name" value="MutS, connector domain"/>
    <property type="match status" value="1"/>
</dbReference>
<dbReference type="InterPro" id="IPR007696">
    <property type="entry name" value="DNA_mismatch_repair_MutS_core"/>
</dbReference>
<evidence type="ECO:0000256" key="6">
    <source>
        <dbReference type="ARBA" id="ARBA00022679"/>
    </source>
</evidence>
<dbReference type="InterPro" id="IPR036187">
    <property type="entry name" value="DNA_mismatch_repair_MutS_sf"/>
</dbReference>
<dbReference type="SUPFAM" id="SSF53335">
    <property type="entry name" value="S-adenosyl-L-methionine-dependent methyltransferases"/>
    <property type="match status" value="1"/>
</dbReference>
<keyword evidence="5" id="KW-0489">Methyltransferase</keyword>
<dbReference type="PANTHER" id="PTHR10335">
    <property type="entry name" value="RRNA 2-O-METHYLTRANSFERASE FIBRILLARIN"/>
    <property type="match status" value="1"/>
</dbReference>
<dbReference type="FunFam" id="3.40.50.150:FF:000001">
    <property type="entry name" value="Fibrillarin like 1"/>
    <property type="match status" value="1"/>
</dbReference>
<dbReference type="Pfam" id="PF01269">
    <property type="entry name" value="Fibrillarin"/>
    <property type="match status" value="1"/>
</dbReference>
<dbReference type="GO" id="GO:0000452">
    <property type="term" value="P:snoRNA guided rRNA 2'-O-methylation"/>
    <property type="evidence" value="ECO:0007669"/>
    <property type="project" value="UniProtKB-ARBA"/>
</dbReference>
<dbReference type="CDD" id="cd02440">
    <property type="entry name" value="AdoMet_MTases"/>
    <property type="match status" value="1"/>
</dbReference>
<dbReference type="Gene3D" id="3.30.200.20">
    <property type="entry name" value="Phosphorylase Kinase, domain 1"/>
    <property type="match status" value="1"/>
</dbReference>
<dbReference type="InterPro" id="IPR020813">
    <property type="entry name" value="Fibrillarin_CS"/>
</dbReference>
<dbReference type="GO" id="GO:0006298">
    <property type="term" value="P:mismatch repair"/>
    <property type="evidence" value="ECO:0007669"/>
    <property type="project" value="InterPro"/>
</dbReference>
<dbReference type="GO" id="GO:0031428">
    <property type="term" value="C:box C/D methylation guide snoRNP complex"/>
    <property type="evidence" value="ECO:0007669"/>
    <property type="project" value="TreeGrafter"/>
</dbReference>
<evidence type="ECO:0000256" key="13">
    <source>
        <dbReference type="ARBA" id="ARBA00023242"/>
    </source>
</evidence>
<evidence type="ECO:0000256" key="9">
    <source>
        <dbReference type="ARBA" id="ARBA00022763"/>
    </source>
</evidence>
<dbReference type="InterPro" id="IPR027417">
    <property type="entry name" value="P-loop_NTPase"/>
</dbReference>
<keyword evidence="11" id="KW-0694">RNA-binding</keyword>
<keyword evidence="9" id="KW-0227">DNA damage</keyword>
<dbReference type="InterPro" id="IPR007695">
    <property type="entry name" value="DNA_mismatch_repair_MutS-lik_N"/>
</dbReference>
<accession>A0A2T9YVN7</accession>
<evidence type="ECO:0000256" key="15">
    <source>
        <dbReference type="ARBA" id="ARBA00032245"/>
    </source>
</evidence>
<proteinExistence type="inferred from homology"/>
<dbReference type="SUPFAM" id="SSF55271">
    <property type="entry name" value="DNA repair protein MutS, domain I"/>
    <property type="match status" value="1"/>
</dbReference>
<dbReference type="Gene3D" id="3.40.50.150">
    <property type="entry name" value="Vaccinia Virus protein VP39"/>
    <property type="match status" value="1"/>
</dbReference>
<sequence length="1385" mass="156787">MPPKKKNSISQPNSSQFFTKASKSIKISHYIDLPSTTVNVEDLHQTTTIPNLEESQKEFPNTSSCTYHHSKEIVARKNDSIESPKGEKVNINYSRHIIPPKPLEPIKNKEIVPNSSFKGLKKAPYTTDLRNSTIVANLNDFGGFSACQNNDFAKNDPNSPLEKANYMGGESTKCYKHHGIAFNRLDHKNDILFPSISTKLTPLEAQIEKIKQDNPDVLLVVEVNYIYKFYSKDAEIASKVLGIECHQNKNFVTCSIFAHSLMLSVRKLVYAGYKVGVVNMAETAAIKSASLCKNGLFLRKLSSIYTRGTLIGEVAESNSKLQKIDNNLLDPGDLGYIVSIVDSEPIDLNQNVIIGLIAVNLSTGSVIYDEFKDSYSRFELETRFAHLNPVEFVFDTGLSNEFIAVVNSIPNLKNCRIEKFQKISFPTARKKVIDEFLSLNAYIALEQVEMDLNDQSIVALEILLRYLKQYDMENVFCSNGIQYEQKHYQSILNQILFCTELNPDNTSKSCLQIDHQTLETNTEPLNKVFTSFLHKKSMYLDARTLHSLQIIDKYKTDYISNHSDCIISSNYTKPKNNFSQNLFQLLNNTITPLGKRTLLSWLQKPLIDSQEINYRLQIVEDITKSEIYISSIKKDKNKSTEFDLNFGLDFNNLNKENNFEKAFAWLLCKVKLILNITIDLETGLAGIRHGKANPSDAVKTINSFYVITSVFAEIKGDSDLGMQSQLFMDQIMKTISCANPVLKSLLQIVLFKRLFEFVRMMGNCINTNAAQKLDWINLFDLNAQQSYDDFEKQNNENRLIFENKDKYNSADVSFTNTDFSKTYSLWSFNLKKHKEKYLYQLQNLKNVWNSETEFLKIVNLQPKSVLGVDVIFQGKGILHPILFADHRINLVPNDIELRVRPNMGGKSTYIKTIGLMAVMAQIGCFVPARELKLTPLDAIYTRIGAYDMILKNQSTFMVEMRETKILIEKATSRSLVILDELGRGTNTNDGSAIACATLEYLLNRDLKSDKQIIDLYETSDPSLDPCVSFKQDIPEQKNLIQPLILFVTHYNNIIKYFKEPEYKNIVKPCYVDYIRSTRSYIEEIESRRLETRSYNNPITQNIINLSNSYNEEIVFLYKVVEGVSDDSYGIQVAKMAGLPQDKKSGSKGGAKVVIEPHRHEGIFIARGKEDLLVTKNLVPGESVYGEKRISVEGADGLKTEYRVWNPFRSKIAAGILGGLDNIHIAPGKKVLYLGAASGTTVSHVADIVGPSGVVYAVEFSHRSGRDLINMAKKRTNVVPIVEDARYPLKYRMLVPMVDVVFADVAQPDQARIICLNAHSFLKNGGHIVISIKANCIDSTVDAAIVFAREVKKMQEEGIKPREQLTLEPYERDHAIVIGEYRSNSK</sequence>
<dbReference type="STRING" id="133385.A0A2T9YVN7"/>
<keyword evidence="7" id="KW-0949">S-adenosyl-L-methionine</keyword>
<comment type="subcellular location">
    <subcellularLocation>
        <location evidence="1">Nucleus</location>
        <location evidence="1">Nucleolus</location>
    </subcellularLocation>
</comment>
<keyword evidence="4" id="KW-0698">rRNA processing</keyword>
<evidence type="ECO:0000256" key="5">
    <source>
        <dbReference type="ARBA" id="ARBA00022603"/>
    </source>
</evidence>
<dbReference type="PROSITE" id="PS00486">
    <property type="entry name" value="DNA_MISMATCH_REPAIR_2"/>
    <property type="match status" value="1"/>
</dbReference>
<feature type="domain" description="DNA mismatch repair proteins mutS family" evidence="17">
    <location>
        <begin position="974"/>
        <end position="990"/>
    </location>
</feature>
<organism evidence="18 19">
    <name type="scientific">Smittium simulii</name>
    <dbReference type="NCBI Taxonomy" id="133385"/>
    <lineage>
        <taxon>Eukaryota</taxon>
        <taxon>Fungi</taxon>
        <taxon>Fungi incertae sedis</taxon>
        <taxon>Zoopagomycota</taxon>
        <taxon>Kickxellomycotina</taxon>
        <taxon>Harpellomycetes</taxon>
        <taxon>Harpellales</taxon>
        <taxon>Legeriomycetaceae</taxon>
        <taxon>Smittium</taxon>
    </lineage>
</organism>
<evidence type="ECO:0000256" key="4">
    <source>
        <dbReference type="ARBA" id="ARBA00022552"/>
    </source>
</evidence>
<dbReference type="GO" id="GO:0003723">
    <property type="term" value="F:RNA binding"/>
    <property type="evidence" value="ECO:0007669"/>
    <property type="project" value="UniProtKB-KW"/>
</dbReference>
<dbReference type="InterPro" id="IPR029063">
    <property type="entry name" value="SAM-dependent_MTases_sf"/>
</dbReference>
<dbReference type="SMART" id="SM01206">
    <property type="entry name" value="Fibrillarin"/>
    <property type="match status" value="1"/>
</dbReference>
<evidence type="ECO:0000256" key="1">
    <source>
        <dbReference type="ARBA" id="ARBA00004604"/>
    </source>
</evidence>
<evidence type="ECO:0000256" key="12">
    <source>
        <dbReference type="ARBA" id="ARBA00023125"/>
    </source>
</evidence>
<name>A0A2T9YVN7_9FUNG</name>
<comment type="caution">
    <text evidence="18">The sequence shown here is derived from an EMBL/GenBank/DDBJ whole genome shotgun (WGS) entry which is preliminary data.</text>
</comment>
<keyword evidence="14" id="KW-0687">Ribonucleoprotein</keyword>
<dbReference type="GO" id="GO:0030983">
    <property type="term" value="F:mismatched DNA binding"/>
    <property type="evidence" value="ECO:0007669"/>
    <property type="project" value="InterPro"/>
</dbReference>
<dbReference type="GO" id="GO:0000494">
    <property type="term" value="P:box C/D sno(s)RNA 3'-end processing"/>
    <property type="evidence" value="ECO:0007669"/>
    <property type="project" value="TreeGrafter"/>
</dbReference>
<dbReference type="GO" id="GO:1990259">
    <property type="term" value="F:histone H2AQ104 methyltransferase activity"/>
    <property type="evidence" value="ECO:0007669"/>
    <property type="project" value="TreeGrafter"/>
</dbReference>
<dbReference type="Pfam" id="PF01624">
    <property type="entry name" value="MutS_I"/>
    <property type="match status" value="1"/>
</dbReference>
<comment type="similarity">
    <text evidence="2">Belongs to the methyltransferase superfamily. Fibrillarin family.</text>
</comment>
<evidence type="ECO:0000256" key="11">
    <source>
        <dbReference type="ARBA" id="ARBA00022884"/>
    </source>
</evidence>
<keyword evidence="6" id="KW-0808">Transferase</keyword>
<dbReference type="SUPFAM" id="SSF52540">
    <property type="entry name" value="P-loop containing nucleoside triphosphate hydrolases"/>
    <property type="match status" value="1"/>
</dbReference>
<dbReference type="EMBL" id="MBFR01000033">
    <property type="protein sequence ID" value="PVU96402.1"/>
    <property type="molecule type" value="Genomic_DNA"/>
</dbReference>
<dbReference type="HAMAP" id="MF_00351">
    <property type="entry name" value="RNA_methyltransf_FlpA"/>
    <property type="match status" value="1"/>
</dbReference>
<dbReference type="Pfam" id="PF05188">
    <property type="entry name" value="MutS_II"/>
    <property type="match status" value="1"/>
</dbReference>
<dbReference type="NCBIfam" id="NF003276">
    <property type="entry name" value="PRK04266.1-2"/>
    <property type="match status" value="1"/>
</dbReference>
<reference evidence="18 19" key="1">
    <citation type="journal article" date="2018" name="MBio">
        <title>Comparative Genomics Reveals the Core Gene Toolbox for the Fungus-Insect Symbiosis.</title>
        <authorList>
            <person name="Wang Y."/>
            <person name="Stata M."/>
            <person name="Wang W."/>
            <person name="Stajich J.E."/>
            <person name="White M.M."/>
            <person name="Moncalvo J.M."/>
        </authorList>
    </citation>
    <scope>NUCLEOTIDE SEQUENCE [LARGE SCALE GENOMIC DNA]</scope>
    <source>
        <strain evidence="18 19">SWE-8-4</strain>
    </source>
</reference>
<dbReference type="InterPro" id="IPR000432">
    <property type="entry name" value="DNA_mismatch_repair_MutS_C"/>
</dbReference>
<dbReference type="InterPro" id="IPR000692">
    <property type="entry name" value="Fibrillarin"/>
</dbReference>
<dbReference type="InterPro" id="IPR007860">
    <property type="entry name" value="DNA_mmatch_repair_MutS_con_dom"/>
</dbReference>
<dbReference type="FunFam" id="3.30.200.20:FF:000056">
    <property type="entry name" value="Fibrillarin like 1"/>
    <property type="match status" value="1"/>
</dbReference>
<dbReference type="SUPFAM" id="SSF48334">
    <property type="entry name" value="DNA repair protein MutS, domain III"/>
    <property type="match status" value="1"/>
</dbReference>
<dbReference type="Gene3D" id="3.40.50.300">
    <property type="entry name" value="P-loop containing nucleotide triphosphate hydrolases"/>
    <property type="match status" value="1"/>
</dbReference>
<dbReference type="GO" id="GO:0005524">
    <property type="term" value="F:ATP binding"/>
    <property type="evidence" value="ECO:0007669"/>
    <property type="project" value="UniProtKB-KW"/>
</dbReference>
<protein>
    <recommendedName>
        <fullName evidence="3">rRNA 2'-O-methyltransferase fibrillarin</fullName>
    </recommendedName>
    <alternativeName>
        <fullName evidence="15">Histone-glutamine methyltransferase</fullName>
    </alternativeName>
</protein>
<evidence type="ECO:0000259" key="17">
    <source>
        <dbReference type="PROSITE" id="PS00486"/>
    </source>
</evidence>
<dbReference type="Pfam" id="PF05192">
    <property type="entry name" value="MutS_III"/>
    <property type="match status" value="1"/>
</dbReference>
<dbReference type="OrthoDB" id="1859733at2759"/>
<dbReference type="Gene3D" id="1.10.1420.10">
    <property type="match status" value="1"/>
</dbReference>
<dbReference type="Proteomes" id="UP000245383">
    <property type="component" value="Unassembled WGS sequence"/>
</dbReference>
<gene>
    <name evidence="18" type="ORF">BB561_001186</name>
</gene>
<dbReference type="Pfam" id="PF00488">
    <property type="entry name" value="MutS_V"/>
    <property type="match status" value="1"/>
</dbReference>
<evidence type="ECO:0000256" key="3">
    <source>
        <dbReference type="ARBA" id="ARBA00015190"/>
    </source>
</evidence>
<keyword evidence="8" id="KW-0547">Nucleotide-binding</keyword>
<dbReference type="PANTHER" id="PTHR10335:SF17">
    <property type="entry name" value="FIBRILLARIN"/>
    <property type="match status" value="1"/>
</dbReference>
<evidence type="ECO:0000256" key="16">
    <source>
        <dbReference type="ARBA" id="ARBA00047568"/>
    </source>
</evidence>
<evidence type="ECO:0000256" key="8">
    <source>
        <dbReference type="ARBA" id="ARBA00022741"/>
    </source>
</evidence>
<keyword evidence="12" id="KW-0238">DNA-binding</keyword>
<evidence type="ECO:0000313" key="19">
    <source>
        <dbReference type="Proteomes" id="UP000245383"/>
    </source>
</evidence>
<dbReference type="Gene3D" id="3.40.1170.10">
    <property type="entry name" value="DNA repair protein MutS, domain I"/>
    <property type="match status" value="1"/>
</dbReference>
<dbReference type="GO" id="GO:0008649">
    <property type="term" value="F:rRNA methyltransferase activity"/>
    <property type="evidence" value="ECO:0007669"/>
    <property type="project" value="TreeGrafter"/>
</dbReference>
<keyword evidence="13" id="KW-0539">Nucleus</keyword>
<dbReference type="SMART" id="SM00534">
    <property type="entry name" value="MUTSac"/>
    <property type="match status" value="1"/>
</dbReference>
<evidence type="ECO:0000256" key="7">
    <source>
        <dbReference type="ARBA" id="ARBA00022691"/>
    </source>
</evidence>